<dbReference type="SUPFAM" id="SSF54909">
    <property type="entry name" value="Dimeric alpha+beta barrel"/>
    <property type="match status" value="1"/>
</dbReference>
<evidence type="ECO:0000256" key="1">
    <source>
        <dbReference type="ARBA" id="ARBA00007689"/>
    </source>
</evidence>
<feature type="domain" description="YCII-related" evidence="2">
    <location>
        <begin position="4"/>
        <end position="85"/>
    </location>
</feature>
<sequence>MSTFAVIYTYDPAQTALTTEVRPRHREFLKMLFDKGALKASGPMAGGRALIVVDAESENKARELLADDPFNKAGVLANVEIAEWTVIYGPWA</sequence>
<keyword evidence="4" id="KW-1185">Reference proteome</keyword>
<accession>A0A1H2LJN4</accession>
<dbReference type="Proteomes" id="UP000214355">
    <property type="component" value="Chromosome I"/>
</dbReference>
<dbReference type="EMBL" id="LT629804">
    <property type="protein sequence ID" value="SDU80955.1"/>
    <property type="molecule type" value="Genomic_DNA"/>
</dbReference>
<organism evidence="3 4">
    <name type="scientific">Arcanobacterium phocae</name>
    <dbReference type="NCBI Taxonomy" id="131112"/>
    <lineage>
        <taxon>Bacteria</taxon>
        <taxon>Bacillati</taxon>
        <taxon>Actinomycetota</taxon>
        <taxon>Actinomycetes</taxon>
        <taxon>Actinomycetales</taxon>
        <taxon>Actinomycetaceae</taxon>
        <taxon>Arcanobacterium</taxon>
    </lineage>
</organism>
<dbReference type="AlphaFoldDB" id="A0A1H2LJN4"/>
<name>A0A1H2LJN4_9ACTO</name>
<reference evidence="4" key="1">
    <citation type="submission" date="2016-10" db="EMBL/GenBank/DDBJ databases">
        <authorList>
            <person name="Varghese N."/>
            <person name="Submissions S."/>
        </authorList>
    </citation>
    <scope>NUCLEOTIDE SEQUENCE [LARGE SCALE GENOMIC DNA]</scope>
    <source>
        <strain evidence="4">DSM 10002</strain>
    </source>
</reference>
<protein>
    <recommendedName>
        <fullName evidence="2">YCII-related domain-containing protein</fullName>
    </recommendedName>
</protein>
<evidence type="ECO:0000313" key="4">
    <source>
        <dbReference type="Proteomes" id="UP000214355"/>
    </source>
</evidence>
<dbReference type="Gene3D" id="3.30.70.1060">
    <property type="entry name" value="Dimeric alpha+beta barrel"/>
    <property type="match status" value="1"/>
</dbReference>
<dbReference type="RefSeq" id="WP_091281402.1">
    <property type="nucleotide sequence ID" value="NZ_JABAOR010000005.1"/>
</dbReference>
<dbReference type="STRING" id="131112.SAMN04489737_1366"/>
<dbReference type="InterPro" id="IPR005545">
    <property type="entry name" value="YCII"/>
</dbReference>
<dbReference type="Pfam" id="PF03795">
    <property type="entry name" value="YCII"/>
    <property type="match status" value="1"/>
</dbReference>
<dbReference type="GeneID" id="65345097"/>
<dbReference type="OrthoDB" id="8968203at2"/>
<dbReference type="InterPro" id="IPR011008">
    <property type="entry name" value="Dimeric_a/b-barrel"/>
</dbReference>
<evidence type="ECO:0000259" key="2">
    <source>
        <dbReference type="Pfam" id="PF03795"/>
    </source>
</evidence>
<evidence type="ECO:0000313" key="3">
    <source>
        <dbReference type="EMBL" id="SDU80955.1"/>
    </source>
</evidence>
<proteinExistence type="inferred from homology"/>
<gene>
    <name evidence="3" type="ORF">SAMN04489737_1366</name>
</gene>
<comment type="similarity">
    <text evidence="1">Belongs to the YciI family.</text>
</comment>